<dbReference type="GO" id="GO:0030170">
    <property type="term" value="F:pyridoxal phosphate binding"/>
    <property type="evidence" value="ECO:0007669"/>
    <property type="project" value="TreeGrafter"/>
</dbReference>
<dbReference type="AlphaFoldDB" id="R7UT81"/>
<keyword evidence="5" id="KW-0456">Lyase</keyword>
<dbReference type="InterPro" id="IPR001926">
    <property type="entry name" value="TrpB-like_PALP"/>
</dbReference>
<dbReference type="Pfam" id="PF14821">
    <property type="entry name" value="Thr_synth_N"/>
    <property type="match status" value="1"/>
</dbReference>
<organism evidence="9">
    <name type="scientific">Capitella teleta</name>
    <name type="common">Polychaete worm</name>
    <dbReference type="NCBI Taxonomy" id="283909"/>
    <lineage>
        <taxon>Eukaryota</taxon>
        <taxon>Metazoa</taxon>
        <taxon>Spiralia</taxon>
        <taxon>Lophotrochozoa</taxon>
        <taxon>Annelida</taxon>
        <taxon>Polychaeta</taxon>
        <taxon>Sedentaria</taxon>
        <taxon>Scolecida</taxon>
        <taxon>Capitellidae</taxon>
        <taxon>Capitella</taxon>
    </lineage>
</organism>
<keyword evidence="11" id="KW-1185">Reference proteome</keyword>
<evidence type="ECO:0000313" key="10">
    <source>
        <dbReference type="EnsemblMetazoa" id="CapteP160702"/>
    </source>
</evidence>
<evidence type="ECO:0000259" key="8">
    <source>
        <dbReference type="Pfam" id="PF14821"/>
    </source>
</evidence>
<dbReference type="InterPro" id="IPR004450">
    <property type="entry name" value="Thr_synthase-like"/>
</dbReference>
<comment type="similarity">
    <text evidence="2">Belongs to the threonine synthase family.</text>
</comment>
<dbReference type="Proteomes" id="UP000014760">
    <property type="component" value="Unassembled WGS sequence"/>
</dbReference>
<dbReference type="NCBIfam" id="TIGR00260">
    <property type="entry name" value="thrC"/>
    <property type="match status" value="1"/>
</dbReference>
<name>R7UT81_CAPTE</name>
<dbReference type="CDD" id="cd01560">
    <property type="entry name" value="Thr-synth_2"/>
    <property type="match status" value="1"/>
</dbReference>
<dbReference type="OMA" id="NFERYLY"/>
<dbReference type="InterPro" id="IPR051166">
    <property type="entry name" value="Threonine_Synthase"/>
</dbReference>
<dbReference type="PANTHER" id="PTHR42690:SF1">
    <property type="entry name" value="THREONINE SYNTHASE-LIKE 2"/>
    <property type="match status" value="1"/>
</dbReference>
<dbReference type="OrthoDB" id="5203861at2759"/>
<dbReference type="Pfam" id="PF24857">
    <property type="entry name" value="THR4_C"/>
    <property type="match status" value="1"/>
</dbReference>
<dbReference type="PANTHER" id="PTHR42690">
    <property type="entry name" value="THREONINE SYNTHASE FAMILY MEMBER"/>
    <property type="match status" value="1"/>
</dbReference>
<reference evidence="9 11" key="2">
    <citation type="journal article" date="2013" name="Nature">
        <title>Insights into bilaterian evolution from three spiralian genomes.</title>
        <authorList>
            <person name="Simakov O."/>
            <person name="Marletaz F."/>
            <person name="Cho S.J."/>
            <person name="Edsinger-Gonzales E."/>
            <person name="Havlak P."/>
            <person name="Hellsten U."/>
            <person name="Kuo D.H."/>
            <person name="Larsson T."/>
            <person name="Lv J."/>
            <person name="Arendt D."/>
            <person name="Savage R."/>
            <person name="Osoegawa K."/>
            <person name="de Jong P."/>
            <person name="Grimwood J."/>
            <person name="Chapman J.A."/>
            <person name="Shapiro H."/>
            <person name="Aerts A."/>
            <person name="Otillar R.P."/>
            <person name="Terry A.Y."/>
            <person name="Boore J.L."/>
            <person name="Grigoriev I.V."/>
            <person name="Lindberg D.R."/>
            <person name="Seaver E.C."/>
            <person name="Weisblat D.A."/>
            <person name="Putnam N.H."/>
            <person name="Rokhsar D.S."/>
        </authorList>
    </citation>
    <scope>NUCLEOTIDE SEQUENCE</scope>
    <source>
        <strain evidence="9 11">I ESC-2004</strain>
    </source>
</reference>
<dbReference type="HOGENOM" id="CLU_015170_1_1_1"/>
<evidence type="ECO:0000256" key="4">
    <source>
        <dbReference type="ARBA" id="ARBA00022898"/>
    </source>
</evidence>
<evidence type="ECO:0000256" key="6">
    <source>
        <dbReference type="PIRSR" id="PIRSR604450-51"/>
    </source>
</evidence>
<comment type="cofactor">
    <cofactor evidence="1 6">
        <name>pyridoxal 5'-phosphate</name>
        <dbReference type="ChEBI" id="CHEBI:597326"/>
    </cofactor>
</comment>
<dbReference type="FunFam" id="3.90.1380.10:FF:000003">
    <property type="entry name" value="THR4p Threonine synthase"/>
    <property type="match status" value="1"/>
</dbReference>
<dbReference type="GO" id="GO:0046360">
    <property type="term" value="P:2-oxobutyrate biosynthetic process"/>
    <property type="evidence" value="ECO:0007669"/>
    <property type="project" value="TreeGrafter"/>
</dbReference>
<dbReference type="GO" id="GO:0009071">
    <property type="term" value="P:serine family amino acid catabolic process"/>
    <property type="evidence" value="ECO:0007669"/>
    <property type="project" value="TreeGrafter"/>
</dbReference>
<gene>
    <name evidence="9" type="ORF">CAPTEDRAFT_160702</name>
</gene>
<dbReference type="InterPro" id="IPR036052">
    <property type="entry name" value="TrpB-like_PALP_sf"/>
</dbReference>
<evidence type="ECO:0000259" key="7">
    <source>
        <dbReference type="Pfam" id="PF00291"/>
    </source>
</evidence>
<dbReference type="Gene3D" id="3.40.50.1100">
    <property type="match status" value="2"/>
</dbReference>
<dbReference type="InterPro" id="IPR037158">
    <property type="entry name" value="Thr_synth_N_sf"/>
</dbReference>
<dbReference type="SUPFAM" id="SSF53686">
    <property type="entry name" value="Tryptophan synthase beta subunit-like PLP-dependent enzymes"/>
    <property type="match status" value="1"/>
</dbReference>
<dbReference type="Pfam" id="PF00291">
    <property type="entry name" value="PALP"/>
    <property type="match status" value="1"/>
</dbReference>
<evidence type="ECO:0000256" key="3">
    <source>
        <dbReference type="ARBA" id="ARBA00021942"/>
    </source>
</evidence>
<evidence type="ECO:0000256" key="5">
    <source>
        <dbReference type="ARBA" id="ARBA00023239"/>
    </source>
</evidence>
<evidence type="ECO:0000313" key="11">
    <source>
        <dbReference type="Proteomes" id="UP000014760"/>
    </source>
</evidence>
<sequence>MKYQSTRGRFGGLSFEEALLSGYTPDGGILVPETVPQISKETLQSWKSLKYPDLVKNISRLYIDESEMKTDVLNELIDRAFSSFTHPDVAVLNPLKDGLNILELFHGTTLAFKDLALSCIGQFLEHFLSKRKKHMTIVVGTSGDTGSAAIEAVKGLKWVDLIVLLPRGRCERIQELQMTTVIADNIHVFRVDGSSDDMDMVIKPLFMDAAFSSAHNLCSINSINWARIMAQIAHYFYAYLQVSPDCDSEVEIVIPTGACGNVTSGCFAQCMGLPIKMICATNANDIVYRTLMNGDFSVNPAVIQTLAPAMDIQIPYNMERIFYLFTEGDSRRVKSMLQEFESKKGIQIEEGLHKKIASRIGTWCVTDDAIQSSMLKCWEASGYLLCPHTATAADYCYANHSTDIPRVCLATASPVKFVKAVTSAGLTPQVPDAIKKLYDAPTKYVDMNLKDDWSKMLRDTILKVSKRVQEM</sequence>
<protein>
    <recommendedName>
        <fullName evidence="3">Threonine synthase-like 2</fullName>
    </recommendedName>
</protein>
<reference evidence="10" key="3">
    <citation type="submission" date="2015-06" db="UniProtKB">
        <authorList>
            <consortium name="EnsemblMetazoa"/>
        </authorList>
    </citation>
    <scope>IDENTIFICATION</scope>
</reference>
<dbReference type="Gene3D" id="3.90.1380.10">
    <property type="entry name" value="Threonine synthase, N-terminal domain"/>
    <property type="match status" value="1"/>
</dbReference>
<evidence type="ECO:0000313" key="9">
    <source>
        <dbReference type="EMBL" id="ELU09719.1"/>
    </source>
</evidence>
<feature type="domain" description="Threonine synthase N-terminal" evidence="8">
    <location>
        <begin position="2"/>
        <end position="81"/>
    </location>
</feature>
<keyword evidence="4 6" id="KW-0663">Pyridoxal phosphate</keyword>
<evidence type="ECO:0000256" key="2">
    <source>
        <dbReference type="ARBA" id="ARBA00005517"/>
    </source>
</evidence>
<accession>R7UT81</accession>
<dbReference type="EnsemblMetazoa" id="CapteT160702">
    <property type="protein sequence ID" value="CapteP160702"/>
    <property type="gene ID" value="CapteG160702"/>
</dbReference>
<reference evidence="11" key="1">
    <citation type="submission" date="2012-12" db="EMBL/GenBank/DDBJ databases">
        <authorList>
            <person name="Hellsten U."/>
            <person name="Grimwood J."/>
            <person name="Chapman J.A."/>
            <person name="Shapiro H."/>
            <person name="Aerts A."/>
            <person name="Otillar R.P."/>
            <person name="Terry A.Y."/>
            <person name="Boore J.L."/>
            <person name="Simakov O."/>
            <person name="Marletaz F."/>
            <person name="Cho S.-J."/>
            <person name="Edsinger-Gonzales E."/>
            <person name="Havlak P."/>
            <person name="Kuo D.-H."/>
            <person name="Larsson T."/>
            <person name="Lv J."/>
            <person name="Arendt D."/>
            <person name="Savage R."/>
            <person name="Osoegawa K."/>
            <person name="de Jong P."/>
            <person name="Lindberg D.R."/>
            <person name="Seaver E.C."/>
            <person name="Weisblat D.A."/>
            <person name="Putnam N.H."/>
            <person name="Grigoriev I.V."/>
            <person name="Rokhsar D.S."/>
        </authorList>
    </citation>
    <scope>NUCLEOTIDE SEQUENCE</scope>
    <source>
        <strain evidence="11">I ESC-2004</strain>
    </source>
</reference>
<evidence type="ECO:0000256" key="1">
    <source>
        <dbReference type="ARBA" id="ARBA00001933"/>
    </source>
</evidence>
<dbReference type="EMBL" id="AMQN01021004">
    <property type="status" value="NOT_ANNOTATED_CDS"/>
    <property type="molecule type" value="Genomic_DNA"/>
</dbReference>
<feature type="modified residue" description="N6-(pyridoxal phosphate)lysine" evidence="6">
    <location>
        <position position="113"/>
    </location>
</feature>
<feature type="domain" description="Tryptophan synthase beta chain-like PALP" evidence="7">
    <location>
        <begin position="103"/>
        <end position="346"/>
    </location>
</feature>
<dbReference type="FunFam" id="3.40.50.1100:FF:000047">
    <property type="entry name" value="Threonine synthase like 2"/>
    <property type="match status" value="1"/>
</dbReference>
<proteinExistence type="inferred from homology"/>
<dbReference type="GO" id="GO:0016829">
    <property type="term" value="F:lyase activity"/>
    <property type="evidence" value="ECO:0007669"/>
    <property type="project" value="UniProtKB-KW"/>
</dbReference>
<dbReference type="EMBL" id="KB298001">
    <property type="protein sequence ID" value="ELU09719.1"/>
    <property type="molecule type" value="Genomic_DNA"/>
</dbReference>
<dbReference type="InterPro" id="IPR029144">
    <property type="entry name" value="Thr_synth_N"/>
</dbReference>
<dbReference type="STRING" id="283909.R7UT81"/>